<gene>
    <name evidence="1" type="ORF">QFC22_004333</name>
</gene>
<comment type="caution">
    <text evidence="1">The sequence shown here is derived from an EMBL/GenBank/DDBJ whole genome shotgun (WGS) entry which is preliminary data.</text>
</comment>
<reference evidence="1" key="1">
    <citation type="submission" date="2023-04" db="EMBL/GenBank/DDBJ databases">
        <title>Draft Genome sequencing of Naganishia species isolated from polar environments using Oxford Nanopore Technology.</title>
        <authorList>
            <person name="Leo P."/>
            <person name="Venkateswaran K."/>
        </authorList>
    </citation>
    <scope>NUCLEOTIDE SEQUENCE</scope>
    <source>
        <strain evidence="1">MNA-CCFEE 5425</strain>
    </source>
</reference>
<dbReference type="EMBL" id="JASBWU010000012">
    <property type="protein sequence ID" value="KAJ9117483.1"/>
    <property type="molecule type" value="Genomic_DNA"/>
</dbReference>
<proteinExistence type="predicted"/>
<accession>A0ACC2X192</accession>
<evidence type="ECO:0000313" key="1">
    <source>
        <dbReference type="EMBL" id="KAJ9117483.1"/>
    </source>
</evidence>
<keyword evidence="2" id="KW-1185">Reference proteome</keyword>
<sequence>MSCQPTTSTSWVQSSSTYETTQYVTSIRTTTTTATTVVPVLNRWCTSSTAAAETPASDSNPRPVLANNFAAPAPDSTPGVSSPLHDHKMDHPRFKNKHINWSRSDGFRARRAHVKKQSPPSSSKFSDVSDGAEVHINLALRDDPPSNQCVAWATETQWVTLQPTFTETIAEVATNTALATTQVWVPSVITQACIPTLGASAGSTNIANQWKLNTAFAAASQPSATSISVTTSTYHHALAQPHIPTFIATTSDSSAVSLASSPGAGSGTAASSVIQNKDISSKDDQVSSKIAWGCGALGATIFIGILAWIVMVRRKKNRVQRDNNEEEREILEEKRFFDDWHNEDGGHDDGIPVAPVPFRQIALEPMNEAPKNDAEEVQNSRLTSRFSAGSSLREIYDLRGPVASAFVRPLSVLGQSRPKKQVITHVAPVKVARTTAELPRNYPATTSEPSAKNPFKQNTLGSSSSGGSYRKPGSQSRAKSAIAQSGEPVGNHYRPASQGKSIAIAAMAPTMKISEVPESENFSALSPGPLNTGRSLTMAFSPVQRQQHDLLSMSGEGEQLQTPLEPVGRILSVGELSPNEEPEASRMAPVLSIPKHESGWYTKSILRDWLPSSSHSRSVKGYAV</sequence>
<name>A0ACC2X192_9TREE</name>
<protein>
    <submittedName>
        <fullName evidence="1">Uncharacterized protein</fullName>
    </submittedName>
</protein>
<organism evidence="1 2">
    <name type="scientific">Naganishia vaughanmartiniae</name>
    <dbReference type="NCBI Taxonomy" id="1424756"/>
    <lineage>
        <taxon>Eukaryota</taxon>
        <taxon>Fungi</taxon>
        <taxon>Dikarya</taxon>
        <taxon>Basidiomycota</taxon>
        <taxon>Agaricomycotina</taxon>
        <taxon>Tremellomycetes</taxon>
        <taxon>Filobasidiales</taxon>
        <taxon>Filobasidiaceae</taxon>
        <taxon>Naganishia</taxon>
    </lineage>
</organism>
<dbReference type="Proteomes" id="UP001243375">
    <property type="component" value="Unassembled WGS sequence"/>
</dbReference>
<evidence type="ECO:0000313" key="2">
    <source>
        <dbReference type="Proteomes" id="UP001243375"/>
    </source>
</evidence>